<feature type="compositionally biased region" description="Basic and acidic residues" evidence="1">
    <location>
        <begin position="83"/>
        <end position="109"/>
    </location>
</feature>
<evidence type="ECO:0000256" key="1">
    <source>
        <dbReference type="SAM" id="MobiDB-lite"/>
    </source>
</evidence>
<organism evidence="2">
    <name type="scientific">Panicum hallii</name>
    <dbReference type="NCBI Taxonomy" id="206008"/>
    <lineage>
        <taxon>Eukaryota</taxon>
        <taxon>Viridiplantae</taxon>
        <taxon>Streptophyta</taxon>
        <taxon>Embryophyta</taxon>
        <taxon>Tracheophyta</taxon>
        <taxon>Spermatophyta</taxon>
        <taxon>Magnoliopsida</taxon>
        <taxon>Liliopsida</taxon>
        <taxon>Poales</taxon>
        <taxon>Poaceae</taxon>
        <taxon>PACMAD clade</taxon>
        <taxon>Panicoideae</taxon>
        <taxon>Panicodae</taxon>
        <taxon>Paniceae</taxon>
        <taxon>Panicinae</taxon>
        <taxon>Panicum</taxon>
        <taxon>Panicum sect. Panicum</taxon>
    </lineage>
</organism>
<dbReference type="EMBL" id="CM008048">
    <property type="protein sequence ID" value="PVH62136.1"/>
    <property type="molecule type" value="Genomic_DNA"/>
</dbReference>
<name>A0A2T8KIY7_9POAL</name>
<evidence type="ECO:0000313" key="2">
    <source>
        <dbReference type="EMBL" id="PVH62136.1"/>
    </source>
</evidence>
<feature type="region of interest" description="Disordered" evidence="1">
    <location>
        <begin position="1"/>
        <end position="35"/>
    </location>
</feature>
<protein>
    <recommendedName>
        <fullName evidence="3">DUF834 domain-containing protein</fullName>
    </recommendedName>
</protein>
<sequence>MLGPAAPRCSGGGDSERWRRAPSGSGGGLGGGGGGTTIAAAAWIWRCGGAAGVDPAGERTVTARSSGAGGSKRARGVGGGGVEGRRGQRREGRRWREQRSEGRRQRERQGLVGGVGVERWSLSPF</sequence>
<feature type="region of interest" description="Disordered" evidence="1">
    <location>
        <begin position="52"/>
        <end position="125"/>
    </location>
</feature>
<feature type="compositionally biased region" description="Gly residues" evidence="1">
    <location>
        <begin position="24"/>
        <end position="35"/>
    </location>
</feature>
<dbReference type="AlphaFoldDB" id="A0A2T8KIY7"/>
<accession>A0A2T8KIY7</accession>
<gene>
    <name evidence="2" type="ORF">PAHAL_3G213200</name>
</gene>
<dbReference type="Gramene" id="PVH62136">
    <property type="protein sequence ID" value="PVH62136"/>
    <property type="gene ID" value="PAHAL_3G213200"/>
</dbReference>
<reference evidence="2" key="1">
    <citation type="submission" date="2018-04" db="EMBL/GenBank/DDBJ databases">
        <title>WGS assembly of Panicum hallii.</title>
        <authorList>
            <person name="Lovell J."/>
            <person name="Jenkins J."/>
            <person name="Lowry D."/>
            <person name="Mamidi S."/>
            <person name="Sreedasyam A."/>
            <person name="Weng X."/>
            <person name="Barry K."/>
            <person name="Bonette J."/>
            <person name="Campitelli B."/>
            <person name="Daum C."/>
            <person name="Gordon S."/>
            <person name="Gould B."/>
            <person name="Lipzen A."/>
            <person name="Macqueen A."/>
            <person name="Palacio-Mejia J."/>
            <person name="Plott C."/>
            <person name="Shakirov E."/>
            <person name="Shu S."/>
            <person name="Yoshinaga Y."/>
            <person name="Zane M."/>
            <person name="Rokhsar D."/>
            <person name="Grimwood J."/>
            <person name="Schmutz J."/>
            <person name="Juenger T."/>
        </authorList>
    </citation>
    <scope>NUCLEOTIDE SEQUENCE [LARGE SCALE GENOMIC DNA]</scope>
    <source>
        <strain evidence="2">FIL2</strain>
    </source>
</reference>
<dbReference type="Proteomes" id="UP000243499">
    <property type="component" value="Chromosome 3"/>
</dbReference>
<evidence type="ECO:0008006" key="3">
    <source>
        <dbReference type="Google" id="ProtNLM"/>
    </source>
</evidence>
<proteinExistence type="predicted"/>